<evidence type="ECO:0008006" key="4">
    <source>
        <dbReference type="Google" id="ProtNLM"/>
    </source>
</evidence>
<organism evidence="2 3">
    <name type="scientific">Thalassiosira oceanica</name>
    <name type="common">Marine diatom</name>
    <dbReference type="NCBI Taxonomy" id="159749"/>
    <lineage>
        <taxon>Eukaryota</taxon>
        <taxon>Sar</taxon>
        <taxon>Stramenopiles</taxon>
        <taxon>Ochrophyta</taxon>
        <taxon>Bacillariophyta</taxon>
        <taxon>Coscinodiscophyceae</taxon>
        <taxon>Thalassiosirophycidae</taxon>
        <taxon>Thalassiosirales</taxon>
        <taxon>Thalassiosiraceae</taxon>
        <taxon>Thalassiosira</taxon>
    </lineage>
</organism>
<feature type="compositionally biased region" description="Acidic residues" evidence="1">
    <location>
        <begin position="643"/>
        <end position="677"/>
    </location>
</feature>
<proteinExistence type="predicted"/>
<evidence type="ECO:0000256" key="1">
    <source>
        <dbReference type="SAM" id="MobiDB-lite"/>
    </source>
</evidence>
<keyword evidence="3" id="KW-1185">Reference proteome</keyword>
<feature type="region of interest" description="Disordered" evidence="1">
    <location>
        <begin position="223"/>
        <end position="267"/>
    </location>
</feature>
<feature type="compositionally biased region" description="Polar residues" evidence="1">
    <location>
        <begin position="1"/>
        <end position="14"/>
    </location>
</feature>
<feature type="region of interest" description="Disordered" evidence="1">
    <location>
        <begin position="622"/>
        <end position="677"/>
    </location>
</feature>
<evidence type="ECO:0000313" key="3">
    <source>
        <dbReference type="Proteomes" id="UP000266841"/>
    </source>
</evidence>
<feature type="region of interest" description="Disordered" evidence="1">
    <location>
        <begin position="1"/>
        <end position="26"/>
    </location>
</feature>
<dbReference type="Proteomes" id="UP000266841">
    <property type="component" value="Unassembled WGS sequence"/>
</dbReference>
<evidence type="ECO:0000313" key="2">
    <source>
        <dbReference type="EMBL" id="EJK67186.1"/>
    </source>
</evidence>
<dbReference type="OMA" id="RVHESHE"/>
<gene>
    <name evidence="2" type="ORF">THAOC_11814</name>
</gene>
<accession>K0T1U6</accession>
<feature type="region of interest" description="Disordered" evidence="1">
    <location>
        <begin position="118"/>
        <end position="154"/>
    </location>
</feature>
<sequence length="677" mass="75376">MATNESAVGETQASAGGDVDVGTPAPGAREMTWADVWDDLLAAGWKFDKLDDGTVIYVNPSSTNYTREELTKQGRVPAGAVQKGRDFFESLPDLQRYAREELGRSWVTDGSEMSMPAVSRLANKSSKTSRGDGDNAPAAERGAKTATSAAAPSRKAGTVDVDVVTVPPGKLGLTLEIKENGVEIVGILPTCSISTLVGVGDKILTVDGKTARSFDDFATNQHRSRKLEIARPTSSAGKKKRGEDGSTSDDDTLRPSKRKKGRTSTANVESAWLQLEFTSADAAGGHKPPKRSRSPEKSKSVTKGVSEMTDEERQKLLSELLLYNKNSATLSQTSKGHQVILVPNKKRKAKQVRESNEKFVARYIRENGVMDKLQGGFATYLDISNKESLGLILGYLAKHFPVDYVATLQHSTDLKVKMSQRLPPPDYKAHDGDETEEAVRFNIGYGELLRYYNEHGSLQDIPPKAEVKHVVKWLKELNKTPDSRSQILNPKRMQMIEDLGLSLNVTRRQHTTGNPKQNKAIAAKLVYPQLSMEECLQLGGFEADELHEKPDEKFPWRTVLHINKHQIKAKLKLWDKMKRGCKPSVEKMAEILRSEEQEAYEEVFGEKAALLPEFLAAAEERTKLGNFDPDETTQKRPWKRQEVDEDPIERAENEEELMEPDEVMEYDEEEFESTEVA</sequence>
<protein>
    <recommendedName>
        <fullName evidence="4">PDZ domain-containing protein</fullName>
    </recommendedName>
</protein>
<dbReference type="EMBL" id="AGNL01013546">
    <property type="protein sequence ID" value="EJK67186.1"/>
    <property type="molecule type" value="Genomic_DNA"/>
</dbReference>
<name>K0T1U6_THAOC</name>
<dbReference type="AlphaFoldDB" id="K0T1U6"/>
<comment type="caution">
    <text evidence="2">The sequence shown here is derived from an EMBL/GenBank/DDBJ whole genome shotgun (WGS) entry which is preliminary data.</text>
</comment>
<feature type="region of interest" description="Disordered" evidence="1">
    <location>
        <begin position="279"/>
        <end position="309"/>
    </location>
</feature>
<reference evidence="2 3" key="1">
    <citation type="journal article" date="2012" name="Genome Biol.">
        <title>Genome and low-iron response of an oceanic diatom adapted to chronic iron limitation.</title>
        <authorList>
            <person name="Lommer M."/>
            <person name="Specht M."/>
            <person name="Roy A.S."/>
            <person name="Kraemer L."/>
            <person name="Andreson R."/>
            <person name="Gutowska M.A."/>
            <person name="Wolf J."/>
            <person name="Bergner S.V."/>
            <person name="Schilhabel M.B."/>
            <person name="Klostermeier U.C."/>
            <person name="Beiko R.G."/>
            <person name="Rosenstiel P."/>
            <person name="Hippler M."/>
            <person name="Laroche J."/>
        </authorList>
    </citation>
    <scope>NUCLEOTIDE SEQUENCE [LARGE SCALE GENOMIC DNA]</scope>
    <source>
        <strain evidence="2 3">CCMP1005</strain>
    </source>
</reference>